<feature type="transmembrane region" description="Helical" evidence="1">
    <location>
        <begin position="66"/>
        <end position="87"/>
    </location>
</feature>
<keyword evidence="1" id="KW-0812">Transmembrane</keyword>
<dbReference type="PIRSF" id="PIRSF015921">
    <property type="entry name" value="FA_sphinglp_des"/>
    <property type="match status" value="1"/>
</dbReference>
<dbReference type="PANTHER" id="PTHR19353">
    <property type="entry name" value="FATTY ACID DESATURASE 2"/>
    <property type="match status" value="1"/>
</dbReference>
<proteinExistence type="predicted"/>
<keyword evidence="1" id="KW-0472">Membrane</keyword>
<dbReference type="InterPro" id="IPR012171">
    <property type="entry name" value="Fatty_acid_desaturase"/>
</dbReference>
<evidence type="ECO:0000256" key="1">
    <source>
        <dbReference type="SAM" id="Phobius"/>
    </source>
</evidence>
<organism evidence="3 4">
    <name type="scientific">Reichenbachiella ulvae</name>
    <dbReference type="NCBI Taxonomy" id="2980104"/>
    <lineage>
        <taxon>Bacteria</taxon>
        <taxon>Pseudomonadati</taxon>
        <taxon>Bacteroidota</taxon>
        <taxon>Cytophagia</taxon>
        <taxon>Cytophagales</taxon>
        <taxon>Reichenbachiellaceae</taxon>
        <taxon>Reichenbachiella</taxon>
    </lineage>
</organism>
<gene>
    <name evidence="3" type="ORF">N7U62_13195</name>
</gene>
<dbReference type="Proteomes" id="UP001300692">
    <property type="component" value="Unassembled WGS sequence"/>
</dbReference>
<accession>A0ABT3CVW5</accession>
<dbReference type="Pfam" id="PF00487">
    <property type="entry name" value="FA_desaturase"/>
    <property type="match status" value="1"/>
</dbReference>
<dbReference type="CDD" id="cd03506">
    <property type="entry name" value="Delta6-FADS-like"/>
    <property type="match status" value="1"/>
</dbReference>
<dbReference type="InterPro" id="IPR005804">
    <property type="entry name" value="FA_desaturase_dom"/>
</dbReference>
<evidence type="ECO:0000259" key="2">
    <source>
        <dbReference type="Pfam" id="PF00487"/>
    </source>
</evidence>
<dbReference type="PANTHER" id="PTHR19353:SF19">
    <property type="entry name" value="DELTA(5) FATTY ACID DESATURASE C-RELATED"/>
    <property type="match status" value="1"/>
</dbReference>
<sequence length="367" mass="43050">MIKYKFKRKEKDDFWDTLRSRVNEYFKDNELDKDANALMERKTIALFTLYLTPYFLLIFAGITNYWILMALWVVMGLGKAFIGTAVMHDSVHGAYYKNKNRNWLITWSATLIGVDKLIWKIQHNVIHHTYTNIEDTDEDILPRFFFRFSEHQPKKWFHRFQHIYAPVFYCVPMLEWLTTKDFAKAIEYRQRGFIKKGREFRIEFTKIIGRKLLYYIVFIIIPILMIDIPIGASIAMIIGSNAVAGIMLALIFQPAHVVPLTDFVKQEEEDMESCWASHQLYTTTNFGMYNPILTWLVGGLNFQIEHHLFPDVCHIHYPQLATIVQKTSKEYGLPYHSFPSFRAAVAGHFGHLKEMGRSTQKLQVQGA</sequence>
<feature type="transmembrane region" description="Helical" evidence="1">
    <location>
        <begin position="43"/>
        <end position="60"/>
    </location>
</feature>
<keyword evidence="4" id="KW-1185">Reference proteome</keyword>
<protein>
    <submittedName>
        <fullName evidence="3">Acyl-CoA desaturase</fullName>
    </submittedName>
</protein>
<reference evidence="3 4" key="1">
    <citation type="submission" date="2022-10" db="EMBL/GenBank/DDBJ databases">
        <title>Comparative genomics and taxonomic characterization of three novel marine species of genus Reichenbachiella exhibiting antioxidant and polysaccharide degradation activities.</title>
        <authorList>
            <person name="Muhammad N."/>
            <person name="Lee Y.-J."/>
            <person name="Ko J."/>
            <person name="Kim S.-G."/>
        </authorList>
    </citation>
    <scope>NUCLEOTIDE SEQUENCE [LARGE SCALE GENOMIC DNA]</scope>
    <source>
        <strain evidence="3 4">ABR2-5</strain>
    </source>
</reference>
<evidence type="ECO:0000313" key="3">
    <source>
        <dbReference type="EMBL" id="MCV9387630.1"/>
    </source>
</evidence>
<feature type="transmembrane region" description="Helical" evidence="1">
    <location>
        <begin position="212"/>
        <end position="228"/>
    </location>
</feature>
<keyword evidence="1" id="KW-1133">Transmembrane helix</keyword>
<comment type="caution">
    <text evidence="3">The sequence shown here is derived from an EMBL/GenBank/DDBJ whole genome shotgun (WGS) entry which is preliminary data.</text>
</comment>
<feature type="domain" description="Fatty acid desaturase" evidence="2">
    <location>
        <begin position="66"/>
        <end position="338"/>
    </location>
</feature>
<name>A0ABT3CVW5_9BACT</name>
<feature type="transmembrane region" description="Helical" evidence="1">
    <location>
        <begin position="234"/>
        <end position="252"/>
    </location>
</feature>
<dbReference type="EMBL" id="JAOYOD010000001">
    <property type="protein sequence ID" value="MCV9387630.1"/>
    <property type="molecule type" value="Genomic_DNA"/>
</dbReference>
<dbReference type="RefSeq" id="WP_264138451.1">
    <property type="nucleotide sequence ID" value="NZ_JAOYOD010000001.1"/>
</dbReference>
<evidence type="ECO:0000313" key="4">
    <source>
        <dbReference type="Proteomes" id="UP001300692"/>
    </source>
</evidence>